<evidence type="ECO:0000259" key="2">
    <source>
        <dbReference type="PROSITE" id="PS50885"/>
    </source>
</evidence>
<dbReference type="PROSITE" id="PS50887">
    <property type="entry name" value="GGDEF"/>
    <property type="match status" value="1"/>
</dbReference>
<dbReference type="GO" id="GO:0052621">
    <property type="term" value="F:diguanylate cyclase activity"/>
    <property type="evidence" value="ECO:0007669"/>
    <property type="project" value="TreeGrafter"/>
</dbReference>
<evidence type="ECO:0000256" key="1">
    <source>
        <dbReference type="SAM" id="Phobius"/>
    </source>
</evidence>
<organism evidence="4">
    <name type="scientific">hydrothermal vent metagenome</name>
    <dbReference type="NCBI Taxonomy" id="652676"/>
    <lineage>
        <taxon>unclassified sequences</taxon>
        <taxon>metagenomes</taxon>
        <taxon>ecological metagenomes</taxon>
    </lineage>
</organism>
<dbReference type="Pfam" id="PF13185">
    <property type="entry name" value="GAF_2"/>
    <property type="match status" value="1"/>
</dbReference>
<dbReference type="Pfam" id="PF00990">
    <property type="entry name" value="GGDEF"/>
    <property type="match status" value="1"/>
</dbReference>
<dbReference type="Gene3D" id="3.30.70.270">
    <property type="match status" value="1"/>
</dbReference>
<dbReference type="InterPro" id="IPR029787">
    <property type="entry name" value="Nucleotide_cyclase"/>
</dbReference>
<dbReference type="SMART" id="SM00065">
    <property type="entry name" value="GAF"/>
    <property type="match status" value="1"/>
</dbReference>
<accession>A0A3B1BL76</accession>
<dbReference type="SMART" id="SM00304">
    <property type="entry name" value="HAMP"/>
    <property type="match status" value="1"/>
</dbReference>
<name>A0A3B1BL76_9ZZZZ</name>
<dbReference type="InterPro" id="IPR003018">
    <property type="entry name" value="GAF"/>
</dbReference>
<sequence>MTQENLAIKLHRPKLGVGTKTMIAMSVSFWLPVLALIGVLFFLLHAHFHSEATDQAKLGLKGAKAIYAERMHILERLVPQLASRPDVKQAFNEQDGERLQTLLLERQEMVEFISFFIAVDNNHRLITRRGDSLGEVIQLGDMLTPVLASGQLVTSTRLVSNEFLMQENPDLANHVGNAGLVQFVAAPVWQHERIQGALVFGVLLTADTSLGDSIFERLGVDFVIFGGKPAENVTLHAAASLPRSLWVMGESLPSGLGDNILLGKPYYGLLDVNGTEAVVAFEPLKDSLNRTIGAIGVSSLTNGMASMAFAILVKGLVVAAILGLLIALIVTHFIRGDISRPLDILVAAMERFGKGELDISVDLQTGDQFEQLGSGFNHMAESVFKREERLMKHNTVAKLLMSTLNLEELLDQTLRVVVEVSESQVGAIYLFDRPTNSLICQARYGTKYDLEPLQLGEGYPGRAAQDQATIIEPFASSMTEATIKNGFSEGEPKVVAYIPLVYKERLLGVLMLGTITHFQDDELHLIGYLADQISIALDNAIMHHHIQELSVTDGLTGLYNRRYVNERLDESWARATRHGEPLSIILADIDNFKSVNDTYGHDRGDEVICRMAEVYRTGARQEDVVARYGGEEFLVVLANTEVKDALMLAERICQMAREQEYDWADHTITLSIGVATFPTQAAASYTELVRMADHALYKAKLTGKDQAVVYDASMESVVK</sequence>
<keyword evidence="1" id="KW-0472">Membrane</keyword>
<dbReference type="PANTHER" id="PTHR45138:SF9">
    <property type="entry name" value="DIGUANYLATE CYCLASE DGCM-RELATED"/>
    <property type="match status" value="1"/>
</dbReference>
<dbReference type="PROSITE" id="PS50885">
    <property type="entry name" value="HAMP"/>
    <property type="match status" value="1"/>
</dbReference>
<dbReference type="GO" id="GO:0007165">
    <property type="term" value="P:signal transduction"/>
    <property type="evidence" value="ECO:0007669"/>
    <property type="project" value="InterPro"/>
</dbReference>
<dbReference type="InterPro" id="IPR000160">
    <property type="entry name" value="GGDEF_dom"/>
</dbReference>
<protein>
    <submittedName>
        <fullName evidence="4">Uncharacterized protein</fullName>
    </submittedName>
</protein>
<dbReference type="SUPFAM" id="SSF103190">
    <property type="entry name" value="Sensory domain-like"/>
    <property type="match status" value="1"/>
</dbReference>
<evidence type="ECO:0000259" key="3">
    <source>
        <dbReference type="PROSITE" id="PS50887"/>
    </source>
</evidence>
<dbReference type="InterPro" id="IPR029151">
    <property type="entry name" value="Sensor-like_sf"/>
</dbReference>
<dbReference type="GO" id="GO:1902201">
    <property type="term" value="P:negative regulation of bacterial-type flagellum-dependent cell motility"/>
    <property type="evidence" value="ECO:0007669"/>
    <property type="project" value="TreeGrafter"/>
</dbReference>
<dbReference type="SMART" id="SM00267">
    <property type="entry name" value="GGDEF"/>
    <property type="match status" value="1"/>
</dbReference>
<dbReference type="InterPro" id="IPR043128">
    <property type="entry name" value="Rev_trsase/Diguanyl_cyclase"/>
</dbReference>
<dbReference type="GO" id="GO:0043709">
    <property type="term" value="P:cell adhesion involved in single-species biofilm formation"/>
    <property type="evidence" value="ECO:0007669"/>
    <property type="project" value="TreeGrafter"/>
</dbReference>
<dbReference type="InterPro" id="IPR050469">
    <property type="entry name" value="Diguanylate_Cyclase"/>
</dbReference>
<dbReference type="Pfam" id="PF00672">
    <property type="entry name" value="HAMP"/>
    <property type="match status" value="1"/>
</dbReference>
<dbReference type="CDD" id="cd06225">
    <property type="entry name" value="HAMP"/>
    <property type="match status" value="1"/>
</dbReference>
<keyword evidence="1" id="KW-1133">Transmembrane helix</keyword>
<gene>
    <name evidence="4" type="ORF">MNBD_GAMMA26-2004</name>
</gene>
<dbReference type="CDD" id="cd01949">
    <property type="entry name" value="GGDEF"/>
    <property type="match status" value="1"/>
</dbReference>
<dbReference type="Gene3D" id="3.30.450.40">
    <property type="match status" value="1"/>
</dbReference>
<evidence type="ECO:0000313" key="4">
    <source>
        <dbReference type="EMBL" id="VAX06985.1"/>
    </source>
</evidence>
<dbReference type="InterPro" id="IPR003660">
    <property type="entry name" value="HAMP_dom"/>
</dbReference>
<feature type="domain" description="HAMP" evidence="2">
    <location>
        <begin position="336"/>
        <end position="388"/>
    </location>
</feature>
<dbReference type="SUPFAM" id="SSF158472">
    <property type="entry name" value="HAMP domain-like"/>
    <property type="match status" value="1"/>
</dbReference>
<feature type="transmembrane region" description="Helical" evidence="1">
    <location>
        <begin position="307"/>
        <end position="330"/>
    </location>
</feature>
<dbReference type="AlphaFoldDB" id="A0A3B1BL76"/>
<keyword evidence="1" id="KW-0812">Transmembrane</keyword>
<dbReference type="FunFam" id="3.30.70.270:FF:000001">
    <property type="entry name" value="Diguanylate cyclase domain protein"/>
    <property type="match status" value="1"/>
</dbReference>
<dbReference type="Gene3D" id="6.10.340.10">
    <property type="match status" value="1"/>
</dbReference>
<reference evidence="4" key="1">
    <citation type="submission" date="2018-06" db="EMBL/GenBank/DDBJ databases">
        <authorList>
            <person name="Zhirakovskaya E."/>
        </authorList>
    </citation>
    <scope>NUCLEOTIDE SEQUENCE</scope>
</reference>
<dbReference type="GO" id="GO:0005886">
    <property type="term" value="C:plasma membrane"/>
    <property type="evidence" value="ECO:0007669"/>
    <property type="project" value="TreeGrafter"/>
</dbReference>
<dbReference type="EMBL" id="UOFX01000020">
    <property type="protein sequence ID" value="VAX06985.1"/>
    <property type="molecule type" value="Genomic_DNA"/>
</dbReference>
<feature type="domain" description="GGDEF" evidence="3">
    <location>
        <begin position="580"/>
        <end position="712"/>
    </location>
</feature>
<dbReference type="Pfam" id="PF14827">
    <property type="entry name" value="dCache_3"/>
    <property type="match status" value="1"/>
</dbReference>
<dbReference type="NCBIfam" id="TIGR00254">
    <property type="entry name" value="GGDEF"/>
    <property type="match status" value="1"/>
</dbReference>
<dbReference type="InterPro" id="IPR029016">
    <property type="entry name" value="GAF-like_dom_sf"/>
</dbReference>
<proteinExistence type="predicted"/>
<dbReference type="PANTHER" id="PTHR45138">
    <property type="entry name" value="REGULATORY COMPONENTS OF SENSORY TRANSDUCTION SYSTEM"/>
    <property type="match status" value="1"/>
</dbReference>
<dbReference type="SUPFAM" id="SSF55073">
    <property type="entry name" value="Nucleotide cyclase"/>
    <property type="match status" value="1"/>
</dbReference>
<dbReference type="SUPFAM" id="SSF55781">
    <property type="entry name" value="GAF domain-like"/>
    <property type="match status" value="1"/>
</dbReference>
<feature type="transmembrane region" description="Helical" evidence="1">
    <location>
        <begin position="21"/>
        <end position="44"/>
    </location>
</feature>
<dbReference type="InterPro" id="IPR029150">
    <property type="entry name" value="dCache_3"/>
</dbReference>